<evidence type="ECO:0000256" key="3">
    <source>
        <dbReference type="ARBA" id="ARBA00023163"/>
    </source>
</evidence>
<dbReference type="eggNOG" id="COG1309">
    <property type="taxonomic scope" value="Bacteria"/>
</dbReference>
<keyword evidence="1" id="KW-0805">Transcription regulation</keyword>
<evidence type="ECO:0000256" key="1">
    <source>
        <dbReference type="ARBA" id="ARBA00023015"/>
    </source>
</evidence>
<dbReference type="EMBL" id="CP000851">
    <property type="protein sequence ID" value="ABV89176.1"/>
    <property type="molecule type" value="Genomic_DNA"/>
</dbReference>
<keyword evidence="7" id="KW-1185">Reference proteome</keyword>
<keyword evidence="3" id="KW-0804">Transcription</keyword>
<dbReference type="InterPro" id="IPR001647">
    <property type="entry name" value="HTH_TetR"/>
</dbReference>
<dbReference type="HOGENOM" id="CLU_1204117_0_0_6"/>
<dbReference type="InterPro" id="IPR050109">
    <property type="entry name" value="HTH-type_TetR-like_transc_reg"/>
</dbReference>
<dbReference type="PANTHER" id="PTHR30055">
    <property type="entry name" value="HTH-TYPE TRANSCRIPTIONAL REGULATOR RUTR"/>
    <property type="match status" value="1"/>
</dbReference>
<dbReference type="PANTHER" id="PTHR30055:SF234">
    <property type="entry name" value="HTH-TYPE TRANSCRIPTIONAL REGULATOR BETI"/>
    <property type="match status" value="1"/>
</dbReference>
<dbReference type="GO" id="GO:0000976">
    <property type="term" value="F:transcription cis-regulatory region binding"/>
    <property type="evidence" value="ECO:0007669"/>
    <property type="project" value="TreeGrafter"/>
</dbReference>
<dbReference type="Gene3D" id="1.10.357.10">
    <property type="entry name" value="Tetracycline Repressor, domain 2"/>
    <property type="match status" value="1"/>
</dbReference>
<name>A8H9D9_SHEPA</name>
<dbReference type="PRINTS" id="PR00455">
    <property type="entry name" value="HTHTETR"/>
</dbReference>
<organism evidence="6 7">
    <name type="scientific">Shewanella pealeana (strain ATCC 700345 / ANG-SQ1)</name>
    <dbReference type="NCBI Taxonomy" id="398579"/>
    <lineage>
        <taxon>Bacteria</taxon>
        <taxon>Pseudomonadati</taxon>
        <taxon>Pseudomonadota</taxon>
        <taxon>Gammaproteobacteria</taxon>
        <taxon>Alteromonadales</taxon>
        <taxon>Shewanellaceae</taxon>
        <taxon>Shewanella</taxon>
    </lineage>
</organism>
<keyword evidence="2 4" id="KW-0238">DNA-binding</keyword>
<dbReference type="PROSITE" id="PS50977">
    <property type="entry name" value="HTH_TETR_2"/>
    <property type="match status" value="1"/>
</dbReference>
<dbReference type="Pfam" id="PF00440">
    <property type="entry name" value="TetR_N"/>
    <property type="match status" value="1"/>
</dbReference>
<dbReference type="Proteomes" id="UP000002608">
    <property type="component" value="Chromosome"/>
</dbReference>
<accession>A8H9D9</accession>
<evidence type="ECO:0000313" key="6">
    <source>
        <dbReference type="EMBL" id="ABV89176.1"/>
    </source>
</evidence>
<protein>
    <submittedName>
        <fullName evidence="6">Transcriptional regulator, TetR family</fullName>
    </submittedName>
</protein>
<dbReference type="SUPFAM" id="SSF46689">
    <property type="entry name" value="Homeodomain-like"/>
    <property type="match status" value="1"/>
</dbReference>
<dbReference type="KEGG" id="spl:Spea_3866"/>
<dbReference type="OrthoDB" id="63332at2"/>
<proteinExistence type="predicted"/>
<evidence type="ECO:0000256" key="4">
    <source>
        <dbReference type="PROSITE-ProRule" id="PRU00335"/>
    </source>
</evidence>
<dbReference type="AlphaFoldDB" id="A8H9D9"/>
<gene>
    <name evidence="6" type="ordered locus">Spea_3866</name>
</gene>
<evidence type="ECO:0000259" key="5">
    <source>
        <dbReference type="PROSITE" id="PS50977"/>
    </source>
</evidence>
<feature type="domain" description="HTH tetR-type" evidence="5">
    <location>
        <begin position="4"/>
        <end position="64"/>
    </location>
</feature>
<dbReference type="STRING" id="398579.Spea_3866"/>
<feature type="DNA-binding region" description="H-T-H motif" evidence="4">
    <location>
        <begin position="27"/>
        <end position="46"/>
    </location>
</feature>
<reference evidence="6 7" key="1">
    <citation type="submission" date="2007-10" db="EMBL/GenBank/DDBJ databases">
        <title>Complete sequence of Shewanella pealeana ATCC 700345.</title>
        <authorList>
            <consortium name="US DOE Joint Genome Institute"/>
            <person name="Copeland A."/>
            <person name="Lucas S."/>
            <person name="Lapidus A."/>
            <person name="Barry K."/>
            <person name="Glavina del Rio T."/>
            <person name="Dalin E."/>
            <person name="Tice H."/>
            <person name="Pitluck S."/>
            <person name="Chertkov O."/>
            <person name="Brettin T."/>
            <person name="Bruce D."/>
            <person name="Detter J.C."/>
            <person name="Han C."/>
            <person name="Schmutz J."/>
            <person name="Larimer F."/>
            <person name="Land M."/>
            <person name="Hauser L."/>
            <person name="Kyrpides N."/>
            <person name="Kim E."/>
            <person name="Zhao J.-S.Z."/>
            <person name="Manno D."/>
            <person name="Hawari J."/>
            <person name="Richardson P."/>
        </authorList>
    </citation>
    <scope>NUCLEOTIDE SEQUENCE [LARGE SCALE GENOMIC DNA]</scope>
    <source>
        <strain evidence="7">ATCC 700345 / ANG-SQ1</strain>
    </source>
</reference>
<sequence length="230" mass="26318">MIRRDREVKLLDIARELILEYGMVSFKFTDIAKRAEVSRATLYKYFSGKEDVLVSLFVHDAENTKQMLVDIQADLTLNNREKILLSLLAPVASSMETLNRSGTLLLSANPGIFMYASDKQQARLEQIVSEIRQITLEFWLVPFNQGHMGVAQELLEEAMALTFPYQRGCIVIPQSVMNVGKHIHYPLRRVFENLLKSTESLNWCEKHADVDYEKVLIGIGRHKKEGMIAC</sequence>
<evidence type="ECO:0000256" key="2">
    <source>
        <dbReference type="ARBA" id="ARBA00023125"/>
    </source>
</evidence>
<evidence type="ECO:0000313" key="7">
    <source>
        <dbReference type="Proteomes" id="UP000002608"/>
    </source>
</evidence>
<dbReference type="InterPro" id="IPR009057">
    <property type="entry name" value="Homeodomain-like_sf"/>
</dbReference>
<dbReference type="RefSeq" id="WP_012157058.1">
    <property type="nucleotide sequence ID" value="NC_009901.1"/>
</dbReference>
<dbReference type="GO" id="GO:0003700">
    <property type="term" value="F:DNA-binding transcription factor activity"/>
    <property type="evidence" value="ECO:0007669"/>
    <property type="project" value="TreeGrafter"/>
</dbReference>